<feature type="transmembrane region" description="Helical" evidence="3">
    <location>
        <begin position="87"/>
        <end position="106"/>
    </location>
</feature>
<comment type="subcellular location">
    <subcellularLocation>
        <location evidence="1">Cell inner membrane</location>
        <topology evidence="1">Multi-pass membrane protein</topology>
    </subcellularLocation>
</comment>
<dbReference type="EMBL" id="LR133909">
    <property type="protein sequence ID" value="VDY43335.1"/>
    <property type="molecule type" value="Genomic_DNA"/>
</dbReference>
<evidence type="ECO:0000256" key="3">
    <source>
        <dbReference type="SAM" id="Phobius"/>
    </source>
</evidence>
<sequence length="130" mass="14074">MPFLFAAAGWLLASATDHNLIQLLGIVMASTGSFSAMAIFWTTPDQSISLRARAIGIAVINATGNIGSALSPFMIGWLKDITGSFNSGLWFVASLLVVGARHYLAYSHESIASARHPLRRNYVPTCDRQY</sequence>
<keyword evidence="2" id="KW-1003">Cell membrane</keyword>
<feature type="transmembrane region" description="Helical" evidence="3">
    <location>
        <begin position="54"/>
        <end position="75"/>
    </location>
</feature>
<dbReference type="SUPFAM" id="SSF103473">
    <property type="entry name" value="MFS general substrate transporter"/>
    <property type="match status" value="1"/>
</dbReference>
<accession>A0A447JJX4</accession>
<keyword evidence="3" id="KW-0812">Transmembrane</keyword>
<protein>
    <submittedName>
        <fullName evidence="4">4-hydroxyphenylacetate permease</fullName>
    </submittedName>
</protein>
<evidence type="ECO:0000256" key="2">
    <source>
        <dbReference type="ARBA" id="ARBA00022519"/>
    </source>
</evidence>
<keyword evidence="2" id="KW-0997">Cell inner membrane</keyword>
<dbReference type="Proteomes" id="UP000281393">
    <property type="component" value="Chromosome"/>
</dbReference>
<evidence type="ECO:0000313" key="5">
    <source>
        <dbReference type="Proteomes" id="UP000281393"/>
    </source>
</evidence>
<dbReference type="GO" id="GO:0005886">
    <property type="term" value="C:plasma membrane"/>
    <property type="evidence" value="ECO:0007669"/>
    <property type="project" value="UniProtKB-SubCell"/>
</dbReference>
<feature type="transmembrane region" description="Helical" evidence="3">
    <location>
        <begin position="25"/>
        <end position="42"/>
    </location>
</feature>
<keyword evidence="3" id="KW-1133">Transmembrane helix</keyword>
<dbReference type="Gene3D" id="1.20.1250.20">
    <property type="entry name" value="MFS general substrate transporter like domains"/>
    <property type="match status" value="1"/>
</dbReference>
<reference evidence="4 5" key="1">
    <citation type="submission" date="2018-12" db="EMBL/GenBank/DDBJ databases">
        <authorList>
            <consortium name="Pathogen Informatics"/>
        </authorList>
    </citation>
    <scope>NUCLEOTIDE SEQUENCE [LARGE SCALE GENOMIC DNA]</scope>
    <source>
        <strain evidence="4 5">NCTC7102</strain>
    </source>
</reference>
<evidence type="ECO:0000256" key="1">
    <source>
        <dbReference type="ARBA" id="ARBA00004429"/>
    </source>
</evidence>
<dbReference type="AlphaFoldDB" id="A0A447JJX4"/>
<evidence type="ECO:0000313" key="4">
    <source>
        <dbReference type="EMBL" id="VDY43335.1"/>
    </source>
</evidence>
<keyword evidence="3" id="KW-0472">Membrane</keyword>
<gene>
    <name evidence="4" type="primary">hpaX_1</name>
    <name evidence="4" type="ORF">NCTC7102_03715</name>
</gene>
<name>A0A447JJX4_SALET</name>
<dbReference type="InterPro" id="IPR036259">
    <property type="entry name" value="MFS_trans_sf"/>
</dbReference>
<proteinExistence type="predicted"/>
<organism evidence="4 5">
    <name type="scientific">Salmonella enterica subsp. enterica serovar Daytona</name>
    <dbReference type="NCBI Taxonomy" id="1962639"/>
    <lineage>
        <taxon>Bacteria</taxon>
        <taxon>Pseudomonadati</taxon>
        <taxon>Pseudomonadota</taxon>
        <taxon>Gammaproteobacteria</taxon>
        <taxon>Enterobacterales</taxon>
        <taxon>Enterobacteriaceae</taxon>
        <taxon>Salmonella</taxon>
    </lineage>
</organism>